<comment type="caution">
    <text evidence="7">The sequence shown here is derived from an EMBL/GenBank/DDBJ whole genome shotgun (WGS) entry which is preliminary data.</text>
</comment>
<dbReference type="PANTHER" id="PTHR42795">
    <property type="entry name" value="ALANINE DEHYDROGENASE"/>
    <property type="match status" value="1"/>
</dbReference>
<dbReference type="PANTHER" id="PTHR42795:SF1">
    <property type="entry name" value="ALANINE DEHYDROGENASE"/>
    <property type="match status" value="1"/>
</dbReference>
<dbReference type="Proteomes" id="UP000596929">
    <property type="component" value="Unassembled WGS sequence"/>
</dbReference>
<dbReference type="RefSeq" id="WP_186859425.1">
    <property type="nucleotide sequence ID" value="NZ_JACOOO010000005.1"/>
</dbReference>
<feature type="domain" description="Alanine dehydrogenase/pyridine nucleotide transhydrogenase N-terminal" evidence="6">
    <location>
        <begin position="4"/>
        <end position="131"/>
    </location>
</feature>
<evidence type="ECO:0000256" key="3">
    <source>
        <dbReference type="ARBA" id="ARBA00012897"/>
    </source>
</evidence>
<reference evidence="7 8" key="1">
    <citation type="submission" date="2020-08" db="EMBL/GenBank/DDBJ databases">
        <title>Genome public.</title>
        <authorList>
            <person name="Liu C."/>
            <person name="Sun Q."/>
        </authorList>
    </citation>
    <scope>NUCLEOTIDE SEQUENCE [LARGE SCALE GENOMIC DNA]</scope>
    <source>
        <strain evidence="7 8">NSJ-6</strain>
    </source>
</reference>
<protein>
    <recommendedName>
        <fullName evidence="3">alanine dehydrogenase</fullName>
        <ecNumber evidence="3">1.4.1.1</ecNumber>
    </recommendedName>
</protein>
<evidence type="ECO:0000256" key="1">
    <source>
        <dbReference type="ARBA" id="ARBA00005206"/>
    </source>
</evidence>
<gene>
    <name evidence="7" type="ORF">H8S20_04655</name>
</gene>
<evidence type="ECO:0000259" key="6">
    <source>
        <dbReference type="SMART" id="SM01003"/>
    </source>
</evidence>
<dbReference type="InterPro" id="IPR036291">
    <property type="entry name" value="NAD(P)-bd_dom_sf"/>
</dbReference>
<accession>A0ABR7D9X5</accession>
<dbReference type="SUPFAM" id="SSF52283">
    <property type="entry name" value="Formate/glycerate dehydrogenase catalytic domain-like"/>
    <property type="match status" value="1"/>
</dbReference>
<comment type="similarity">
    <text evidence="2">Belongs to the AlaDH/PNT family.</text>
</comment>
<dbReference type="EC" id="1.4.1.1" evidence="3"/>
<organism evidence="7 8">
    <name type="scientific">Clostridium hominis</name>
    <dbReference type="NCBI Taxonomy" id="2763036"/>
    <lineage>
        <taxon>Bacteria</taxon>
        <taxon>Bacillati</taxon>
        <taxon>Bacillota</taxon>
        <taxon>Clostridia</taxon>
        <taxon>Eubacteriales</taxon>
        <taxon>Clostridiaceae</taxon>
        <taxon>Clostridium</taxon>
    </lineage>
</organism>
<name>A0ABR7D9X5_9CLOT</name>
<evidence type="ECO:0000313" key="7">
    <source>
        <dbReference type="EMBL" id="MBC5628181.1"/>
    </source>
</evidence>
<dbReference type="InterPro" id="IPR008141">
    <property type="entry name" value="Ala_DH"/>
</dbReference>
<proteinExistence type="inferred from homology"/>
<evidence type="ECO:0000259" key="5">
    <source>
        <dbReference type="SMART" id="SM01002"/>
    </source>
</evidence>
<feature type="domain" description="Alanine dehydrogenase/pyridine nucleotide transhydrogenase NAD(H)-binding" evidence="5">
    <location>
        <begin position="143"/>
        <end position="291"/>
    </location>
</feature>
<keyword evidence="8" id="KW-1185">Reference proteome</keyword>
<dbReference type="SMART" id="SM01003">
    <property type="entry name" value="AlaDh_PNT_N"/>
    <property type="match status" value="1"/>
</dbReference>
<sequence>MLIGALKEIKPGESRVIVTPVEVEELINDGHEVWVQSNAGYNAGFYDEDYKKSGAKIVETREEIYSTCDMILKVKEFFPEEYDLLRKDQILFTCIHPAANREEVDVLLDKEVIAFTAEDTHRYGSPNCEVAGKLGALMGVNYLLNNNGGIGKLVMGIGGAPGANAIVLGAGIVGKGAIQTLASLGAQVTVMDINIGSMRACQELYPANVRTMFSNQSNIKSLLPTTDLVVNCVKWPKHRKDHLITEEMLGLMKKGTVIVDISADVGGAIETYRPTTHENPVYEVNGVIHYGVDNIPGAAAHTTSIAYAASVLPHIRSIANNGIKEACRRDGFLRRSLTAYKGVLTHEETSVIQNREWTTPEDVLGLVGAKMDIAPKATTTEAN</sequence>
<evidence type="ECO:0000313" key="8">
    <source>
        <dbReference type="Proteomes" id="UP000596929"/>
    </source>
</evidence>
<evidence type="ECO:0000256" key="4">
    <source>
        <dbReference type="ARBA" id="ARBA00023002"/>
    </source>
</evidence>
<dbReference type="Gene3D" id="3.40.50.720">
    <property type="entry name" value="NAD(P)-binding Rossmann-like Domain"/>
    <property type="match status" value="2"/>
</dbReference>
<dbReference type="CDD" id="cd05305">
    <property type="entry name" value="L-AlaDH"/>
    <property type="match status" value="1"/>
</dbReference>
<comment type="pathway">
    <text evidence="1">Amino-acid degradation; L-alanine degradation via dehydrogenase pathway; NH(3) and pyruvate from L-alanine: step 1/1.</text>
</comment>
<evidence type="ECO:0000256" key="2">
    <source>
        <dbReference type="ARBA" id="ARBA00005689"/>
    </source>
</evidence>
<dbReference type="InterPro" id="IPR007886">
    <property type="entry name" value="AlaDH/PNT_N"/>
</dbReference>
<keyword evidence="4" id="KW-0560">Oxidoreductase</keyword>
<dbReference type="SUPFAM" id="SSF51735">
    <property type="entry name" value="NAD(P)-binding Rossmann-fold domains"/>
    <property type="match status" value="1"/>
</dbReference>
<dbReference type="Pfam" id="PF01262">
    <property type="entry name" value="AlaDh_PNT_C"/>
    <property type="match status" value="1"/>
</dbReference>
<dbReference type="Pfam" id="PF05222">
    <property type="entry name" value="AlaDh_PNT_N"/>
    <property type="match status" value="1"/>
</dbReference>
<dbReference type="EMBL" id="JACOOO010000005">
    <property type="protein sequence ID" value="MBC5628181.1"/>
    <property type="molecule type" value="Genomic_DNA"/>
</dbReference>
<dbReference type="SMART" id="SM01002">
    <property type="entry name" value="AlaDh_PNT_C"/>
    <property type="match status" value="1"/>
</dbReference>
<dbReference type="InterPro" id="IPR007698">
    <property type="entry name" value="AlaDH/PNT_NAD(H)-bd"/>
</dbReference>